<proteinExistence type="predicted"/>
<gene>
    <name evidence="1" type="ORF">HND93_32850</name>
</gene>
<accession>A0ABX2TME3</accession>
<evidence type="ECO:0008006" key="3">
    <source>
        <dbReference type="Google" id="ProtNLM"/>
    </source>
</evidence>
<name>A0ABX2TME3_9PROT</name>
<comment type="caution">
    <text evidence="1">The sequence shown here is derived from an EMBL/GenBank/DDBJ whole genome shotgun (WGS) entry which is preliminary data.</text>
</comment>
<reference evidence="1 2" key="1">
    <citation type="submission" date="2020-05" db="EMBL/GenBank/DDBJ databases">
        <title>Azospirillum oleiclasticum sp. nov, a nitrogen-fixing and heavy crude oil-emulsifying bacterium isolated from the crude oil of Yumen Oilfield.</title>
        <authorList>
            <person name="Wu D."/>
            <person name="Cai M."/>
            <person name="Zhang X."/>
        </authorList>
    </citation>
    <scope>NUCLEOTIDE SEQUENCE [LARGE SCALE GENOMIC DNA]</scope>
    <source>
        <strain evidence="1 2">ROY-1-1-2</strain>
    </source>
</reference>
<dbReference type="EMBL" id="JABFDB010000041">
    <property type="protein sequence ID" value="NYZ24518.1"/>
    <property type="molecule type" value="Genomic_DNA"/>
</dbReference>
<evidence type="ECO:0000313" key="2">
    <source>
        <dbReference type="Proteomes" id="UP000584642"/>
    </source>
</evidence>
<organism evidence="1 2">
    <name type="scientific">Azospirillum oleiclasticum</name>
    <dbReference type="NCBI Taxonomy" id="2735135"/>
    <lineage>
        <taxon>Bacteria</taxon>
        <taxon>Pseudomonadati</taxon>
        <taxon>Pseudomonadota</taxon>
        <taxon>Alphaproteobacteria</taxon>
        <taxon>Rhodospirillales</taxon>
        <taxon>Azospirillaceae</taxon>
        <taxon>Azospirillum</taxon>
    </lineage>
</organism>
<dbReference type="RefSeq" id="WP_180286296.1">
    <property type="nucleotide sequence ID" value="NZ_JABFDB010000041.1"/>
</dbReference>
<keyword evidence="2" id="KW-1185">Reference proteome</keyword>
<dbReference type="Proteomes" id="UP000584642">
    <property type="component" value="Unassembled WGS sequence"/>
</dbReference>
<protein>
    <recommendedName>
        <fullName evidence="3">Transcriptional regulator</fullName>
    </recommendedName>
</protein>
<evidence type="ECO:0000313" key="1">
    <source>
        <dbReference type="EMBL" id="NYZ24518.1"/>
    </source>
</evidence>
<sequence length="121" mass="12755">MMMERIAIIGMLARASRGRPDIHPETVLALRHAAEVEKRHGTGLALSALLDVWVSTLATMFASTGDAKVLEDGLAVLEIQRKTLLRLLSGDAPAGTIRATATPTADDVLVDVASATPEGRA</sequence>